<dbReference type="Proteomes" id="UP000248887">
    <property type="component" value="Unassembled WGS sequence"/>
</dbReference>
<evidence type="ECO:0000256" key="1">
    <source>
        <dbReference type="SAM" id="MobiDB-lite"/>
    </source>
</evidence>
<comment type="caution">
    <text evidence="3">The sequence shown here is derived from an EMBL/GenBank/DDBJ whole genome shotgun (WGS) entry which is preliminary data.</text>
</comment>
<dbReference type="EMBL" id="QFQD01000001">
    <property type="protein sequence ID" value="PZQ85983.1"/>
    <property type="molecule type" value="Genomic_DNA"/>
</dbReference>
<sequence>MWRKLRTSQTLRTILGRGMAAYLRFVWRTQRVVMEPADLYDLAEVQLPMILTFWHGQHFLTPFLVKPHHKARVMISRSADADVNAIAAEALGIGTVRGSGAQGRDFRTKGGFNATLEMIRHLSEGTNVAMTADVPKISRLVGLGVVTIARHSGRPIYPVAIATSNRILAKSWDRAAIHLPFGRAAVVAGDGVLVPADATPEQMEAARREVQRQLEVATARAEELVGRPPARQPATSHAAAPGGKAHG</sequence>
<evidence type="ECO:0000259" key="2">
    <source>
        <dbReference type="Pfam" id="PF04028"/>
    </source>
</evidence>
<proteinExistence type="predicted"/>
<feature type="region of interest" description="Disordered" evidence="1">
    <location>
        <begin position="223"/>
        <end position="247"/>
    </location>
</feature>
<evidence type="ECO:0000313" key="3">
    <source>
        <dbReference type="EMBL" id="PZQ85983.1"/>
    </source>
</evidence>
<gene>
    <name evidence="3" type="ORF">DI549_00400</name>
</gene>
<name>A0A2W5T3Q2_ANCNO</name>
<organism evidence="3 4">
    <name type="scientific">Ancylobacter novellus</name>
    <name type="common">Thiobacillus novellus</name>
    <dbReference type="NCBI Taxonomy" id="921"/>
    <lineage>
        <taxon>Bacteria</taxon>
        <taxon>Pseudomonadati</taxon>
        <taxon>Pseudomonadota</taxon>
        <taxon>Alphaproteobacteria</taxon>
        <taxon>Hyphomicrobiales</taxon>
        <taxon>Xanthobacteraceae</taxon>
        <taxon>Ancylobacter</taxon>
    </lineage>
</organism>
<dbReference type="InterPro" id="IPR007172">
    <property type="entry name" value="DUF374"/>
</dbReference>
<dbReference type="CDD" id="cd07983">
    <property type="entry name" value="LPLAT_DUF374-like"/>
    <property type="match status" value="1"/>
</dbReference>
<accession>A0A2W5T3Q2</accession>
<feature type="domain" description="DUF374" evidence="2">
    <location>
        <begin position="66"/>
        <end position="136"/>
    </location>
</feature>
<reference evidence="3 4" key="1">
    <citation type="submission" date="2017-08" db="EMBL/GenBank/DDBJ databases">
        <title>Infants hospitalized years apart are colonized by the same room-sourced microbial strains.</title>
        <authorList>
            <person name="Brooks B."/>
            <person name="Olm M.R."/>
            <person name="Firek B.A."/>
            <person name="Baker R."/>
            <person name="Thomas B.C."/>
            <person name="Morowitz M.J."/>
            <person name="Banfield J.F."/>
        </authorList>
    </citation>
    <scope>NUCLEOTIDE SEQUENCE [LARGE SCALE GENOMIC DNA]</scope>
    <source>
        <strain evidence="3">S2_005_001_R2_27</strain>
    </source>
</reference>
<protein>
    <recommendedName>
        <fullName evidence="2">DUF374 domain-containing protein</fullName>
    </recommendedName>
</protein>
<evidence type="ECO:0000313" key="4">
    <source>
        <dbReference type="Proteomes" id="UP000248887"/>
    </source>
</evidence>
<dbReference type="Pfam" id="PF04028">
    <property type="entry name" value="DUF374"/>
    <property type="match status" value="1"/>
</dbReference>
<dbReference type="AlphaFoldDB" id="A0A2W5T3Q2"/>